<keyword evidence="1" id="KW-0732">Signal</keyword>
<evidence type="ECO:0008006" key="4">
    <source>
        <dbReference type="Google" id="ProtNLM"/>
    </source>
</evidence>
<dbReference type="OrthoDB" id="9034043at2"/>
<gene>
    <name evidence="2" type="ORF">AWB72_00755</name>
</gene>
<organism evidence="2 3">
    <name type="scientific">Caballeronia concitans</name>
    <dbReference type="NCBI Taxonomy" id="1777133"/>
    <lineage>
        <taxon>Bacteria</taxon>
        <taxon>Pseudomonadati</taxon>
        <taxon>Pseudomonadota</taxon>
        <taxon>Betaproteobacteria</taxon>
        <taxon>Burkholderiales</taxon>
        <taxon>Burkholderiaceae</taxon>
        <taxon>Caballeronia</taxon>
    </lineage>
</organism>
<reference evidence="2 3" key="1">
    <citation type="submission" date="2016-01" db="EMBL/GenBank/DDBJ databases">
        <authorList>
            <person name="Peeters C."/>
        </authorList>
    </citation>
    <scope>NUCLEOTIDE SEQUENCE [LARGE SCALE GENOMIC DNA]</scope>
    <source>
        <strain evidence="2">LMG 29315</strain>
    </source>
</reference>
<feature type="chain" id="PRO_5025028689" description="Lipoprotein" evidence="1">
    <location>
        <begin position="21"/>
        <end position="199"/>
    </location>
</feature>
<protein>
    <recommendedName>
        <fullName evidence="4">Lipoprotein</fullName>
    </recommendedName>
</protein>
<dbReference type="AlphaFoldDB" id="A0A658QRY0"/>
<comment type="caution">
    <text evidence="2">The sequence shown here is derived from an EMBL/GenBank/DDBJ whole genome shotgun (WGS) entry which is preliminary data.</text>
</comment>
<sequence length="199" mass="20773">MKTRTVLALAFLAAASAACASDPRVLDQHPFEEASATPPGKMLIVVDSKALADPRVHDEIQAYTTGMAAAVQDALAPIPAQFLDITGTATSRPAGGKLLELRPSHLIRLVPAGSGSVNGLPVSYTWTLELADVSITRFPAAYGRPSGTSVKTIPTYEIRAEGDACFSTVRHAQECGAAMGKVLGETLRAAPGLHLQPNS</sequence>
<accession>A0A658QRY0</accession>
<evidence type="ECO:0000256" key="1">
    <source>
        <dbReference type="SAM" id="SignalP"/>
    </source>
</evidence>
<evidence type="ECO:0000313" key="3">
    <source>
        <dbReference type="Proteomes" id="UP000198263"/>
    </source>
</evidence>
<dbReference type="PROSITE" id="PS51257">
    <property type="entry name" value="PROKAR_LIPOPROTEIN"/>
    <property type="match status" value="1"/>
</dbReference>
<name>A0A658QRY0_9BURK</name>
<dbReference type="EMBL" id="FCNV02000001">
    <property type="protein sequence ID" value="SAL14997.1"/>
    <property type="molecule type" value="Genomic_DNA"/>
</dbReference>
<dbReference type="RefSeq" id="WP_087127872.1">
    <property type="nucleotide sequence ID" value="NZ_FCNV02000001.1"/>
</dbReference>
<keyword evidence="3" id="KW-1185">Reference proteome</keyword>
<evidence type="ECO:0000313" key="2">
    <source>
        <dbReference type="EMBL" id="SAL14997.1"/>
    </source>
</evidence>
<dbReference type="Proteomes" id="UP000198263">
    <property type="component" value="Unassembled WGS sequence"/>
</dbReference>
<proteinExistence type="predicted"/>
<feature type="signal peptide" evidence="1">
    <location>
        <begin position="1"/>
        <end position="20"/>
    </location>
</feature>